<evidence type="ECO:0000313" key="20">
    <source>
        <dbReference type="Proteomes" id="UP001329430"/>
    </source>
</evidence>
<keyword evidence="16" id="KW-1133">Transmembrane helix</keyword>
<dbReference type="SUPFAM" id="SSF63825">
    <property type="entry name" value="YWTD domain"/>
    <property type="match status" value="1"/>
</dbReference>
<evidence type="ECO:0000256" key="3">
    <source>
        <dbReference type="ARBA" id="ARBA00022536"/>
    </source>
</evidence>
<keyword evidence="3 14" id="KW-0245">EGF-like domain</keyword>
<comment type="caution">
    <text evidence="14">Lacks conserved residue(s) required for the propagation of feature annotation.</text>
</comment>
<dbReference type="InterPro" id="IPR050778">
    <property type="entry name" value="Cueball_EGF_LRP_Nidogen"/>
</dbReference>
<keyword evidence="8" id="KW-0896">Oogenesis</keyword>
<proteinExistence type="inferred from homology"/>
<keyword evidence="4 17" id="KW-0732">Signal</keyword>
<comment type="similarity">
    <text evidence="12">Belongs to the cueball family.</text>
</comment>
<organism evidence="19 20">
    <name type="scientific">Pyrocoelia pectoralis</name>
    <dbReference type="NCBI Taxonomy" id="417401"/>
    <lineage>
        <taxon>Eukaryota</taxon>
        <taxon>Metazoa</taxon>
        <taxon>Ecdysozoa</taxon>
        <taxon>Arthropoda</taxon>
        <taxon>Hexapoda</taxon>
        <taxon>Insecta</taxon>
        <taxon>Pterygota</taxon>
        <taxon>Neoptera</taxon>
        <taxon>Endopterygota</taxon>
        <taxon>Coleoptera</taxon>
        <taxon>Polyphaga</taxon>
        <taxon>Elateriformia</taxon>
        <taxon>Elateroidea</taxon>
        <taxon>Lampyridae</taxon>
        <taxon>Lampyrinae</taxon>
        <taxon>Pyrocoelia</taxon>
    </lineage>
</organism>
<dbReference type="GO" id="GO:0017147">
    <property type="term" value="F:Wnt-protein binding"/>
    <property type="evidence" value="ECO:0007669"/>
    <property type="project" value="TreeGrafter"/>
</dbReference>
<dbReference type="CDD" id="cd00054">
    <property type="entry name" value="EGF_CA"/>
    <property type="match status" value="1"/>
</dbReference>
<evidence type="ECO:0000256" key="7">
    <source>
        <dbReference type="ARBA" id="ARBA00022871"/>
    </source>
</evidence>
<dbReference type="SMART" id="SM00181">
    <property type="entry name" value="EGF"/>
    <property type="match status" value="2"/>
</dbReference>
<keyword evidence="16" id="KW-0812">Transmembrane</keyword>
<protein>
    <recommendedName>
        <fullName evidence="13">Protein cueball</fullName>
    </recommendedName>
</protein>
<dbReference type="Gene3D" id="2.120.10.30">
    <property type="entry name" value="TolB, C-terminal domain"/>
    <property type="match status" value="1"/>
</dbReference>
<evidence type="ECO:0000256" key="4">
    <source>
        <dbReference type="ARBA" id="ARBA00022729"/>
    </source>
</evidence>
<dbReference type="SMART" id="SM00135">
    <property type="entry name" value="LY"/>
    <property type="match status" value="3"/>
</dbReference>
<keyword evidence="7" id="KW-0744">Spermatogenesis</keyword>
<evidence type="ECO:0000256" key="2">
    <source>
        <dbReference type="ARBA" id="ARBA00022475"/>
    </source>
</evidence>
<accession>A0AAN7ZHB6</accession>
<evidence type="ECO:0000256" key="10">
    <source>
        <dbReference type="ARBA" id="ARBA00023157"/>
    </source>
</evidence>
<evidence type="ECO:0000259" key="18">
    <source>
        <dbReference type="PROSITE" id="PS50026"/>
    </source>
</evidence>
<keyword evidence="20" id="KW-1185">Reference proteome</keyword>
<feature type="repeat" description="LDL-receptor class B" evidence="15">
    <location>
        <begin position="201"/>
        <end position="246"/>
    </location>
</feature>
<dbReference type="EMBL" id="JAVRBK010000006">
    <property type="protein sequence ID" value="KAK5642157.1"/>
    <property type="molecule type" value="Genomic_DNA"/>
</dbReference>
<dbReference type="AlphaFoldDB" id="A0AAN7ZHB6"/>
<evidence type="ECO:0000256" key="5">
    <source>
        <dbReference type="ARBA" id="ARBA00022737"/>
    </source>
</evidence>
<gene>
    <name evidence="19" type="ORF">RI129_008324</name>
</gene>
<feature type="disulfide bond" evidence="14">
    <location>
        <begin position="412"/>
        <end position="421"/>
    </location>
</feature>
<dbReference type="PANTHER" id="PTHR46513">
    <property type="entry name" value="VITELLOGENIN RECEPTOR-LIKE PROTEIN-RELATED-RELATED"/>
    <property type="match status" value="1"/>
</dbReference>
<dbReference type="GO" id="GO:0007283">
    <property type="term" value="P:spermatogenesis"/>
    <property type="evidence" value="ECO:0007669"/>
    <property type="project" value="UniProtKB-KW"/>
</dbReference>
<evidence type="ECO:0000256" key="17">
    <source>
        <dbReference type="SAM" id="SignalP"/>
    </source>
</evidence>
<dbReference type="InterPro" id="IPR000742">
    <property type="entry name" value="EGF"/>
</dbReference>
<evidence type="ECO:0000256" key="6">
    <source>
        <dbReference type="ARBA" id="ARBA00022782"/>
    </source>
</evidence>
<evidence type="ECO:0000256" key="9">
    <source>
        <dbReference type="ARBA" id="ARBA00023136"/>
    </source>
</evidence>
<evidence type="ECO:0000256" key="13">
    <source>
        <dbReference type="ARBA" id="ARBA00040020"/>
    </source>
</evidence>
<evidence type="ECO:0000313" key="19">
    <source>
        <dbReference type="EMBL" id="KAK5642157.1"/>
    </source>
</evidence>
<feature type="chain" id="PRO_5043046283" description="Protein cueball" evidence="17">
    <location>
        <begin position="19"/>
        <end position="591"/>
    </location>
</feature>
<dbReference type="PROSITE" id="PS50026">
    <property type="entry name" value="EGF_3"/>
    <property type="match status" value="1"/>
</dbReference>
<keyword evidence="5" id="KW-0677">Repeat</keyword>
<feature type="transmembrane region" description="Helical" evidence="16">
    <location>
        <begin position="488"/>
        <end position="511"/>
    </location>
</feature>
<dbReference type="Gene3D" id="2.10.25.10">
    <property type="entry name" value="Laminin"/>
    <property type="match status" value="2"/>
</dbReference>
<dbReference type="PROSITE" id="PS01186">
    <property type="entry name" value="EGF_2"/>
    <property type="match status" value="1"/>
</dbReference>
<keyword evidence="11" id="KW-0325">Glycoprotein</keyword>
<dbReference type="GO" id="GO:0060070">
    <property type="term" value="P:canonical Wnt signaling pathway"/>
    <property type="evidence" value="ECO:0007669"/>
    <property type="project" value="TreeGrafter"/>
</dbReference>
<feature type="disulfide bond" evidence="14">
    <location>
        <begin position="388"/>
        <end position="398"/>
    </location>
</feature>
<evidence type="ECO:0000256" key="1">
    <source>
        <dbReference type="ARBA" id="ARBA00004251"/>
    </source>
</evidence>
<keyword evidence="6" id="KW-0221">Differentiation</keyword>
<dbReference type="PROSITE" id="PS00022">
    <property type="entry name" value="EGF_1"/>
    <property type="match status" value="1"/>
</dbReference>
<dbReference type="PANTHER" id="PTHR46513:SF42">
    <property type="entry name" value="PROTEIN CUEBALL"/>
    <property type="match status" value="1"/>
</dbReference>
<dbReference type="Proteomes" id="UP001329430">
    <property type="component" value="Chromosome 6"/>
</dbReference>
<evidence type="ECO:0000256" key="8">
    <source>
        <dbReference type="ARBA" id="ARBA00022943"/>
    </source>
</evidence>
<dbReference type="InterPro" id="IPR000033">
    <property type="entry name" value="LDLR_classB_rpt"/>
</dbReference>
<keyword evidence="9 16" id="KW-0472">Membrane</keyword>
<feature type="domain" description="EGF-like" evidence="18">
    <location>
        <begin position="384"/>
        <end position="422"/>
    </location>
</feature>
<evidence type="ECO:0000256" key="15">
    <source>
        <dbReference type="PROSITE-ProRule" id="PRU00461"/>
    </source>
</evidence>
<keyword evidence="2" id="KW-1003">Cell membrane</keyword>
<reference evidence="19 20" key="1">
    <citation type="journal article" date="2024" name="Insects">
        <title>An Improved Chromosome-Level Genome Assembly of the Firefly Pyrocoelia pectoralis.</title>
        <authorList>
            <person name="Fu X."/>
            <person name="Meyer-Rochow V.B."/>
            <person name="Ballantyne L."/>
            <person name="Zhu X."/>
        </authorList>
    </citation>
    <scope>NUCLEOTIDE SEQUENCE [LARGE SCALE GENOMIC DNA]</scope>
    <source>
        <strain evidence="19">XCY_ONT2</strain>
    </source>
</reference>
<evidence type="ECO:0000256" key="14">
    <source>
        <dbReference type="PROSITE-ProRule" id="PRU00076"/>
    </source>
</evidence>
<dbReference type="Pfam" id="PF00058">
    <property type="entry name" value="Ldl_recept_b"/>
    <property type="match status" value="2"/>
</dbReference>
<dbReference type="SUPFAM" id="SSF57196">
    <property type="entry name" value="EGF/Laminin"/>
    <property type="match status" value="2"/>
</dbReference>
<dbReference type="GO" id="GO:0042813">
    <property type="term" value="F:Wnt receptor activity"/>
    <property type="evidence" value="ECO:0007669"/>
    <property type="project" value="TreeGrafter"/>
</dbReference>
<dbReference type="InterPro" id="IPR011042">
    <property type="entry name" value="6-blade_b-propeller_TolB-like"/>
</dbReference>
<dbReference type="PROSITE" id="PS51120">
    <property type="entry name" value="LDLRB"/>
    <property type="match status" value="2"/>
</dbReference>
<evidence type="ECO:0000256" key="12">
    <source>
        <dbReference type="ARBA" id="ARBA00038070"/>
    </source>
</evidence>
<feature type="signal peptide" evidence="17">
    <location>
        <begin position="1"/>
        <end position="18"/>
    </location>
</feature>
<comment type="caution">
    <text evidence="19">The sequence shown here is derived from an EMBL/GenBank/DDBJ whole genome shotgun (WGS) entry which is preliminary data.</text>
</comment>
<evidence type="ECO:0000256" key="11">
    <source>
        <dbReference type="ARBA" id="ARBA00023180"/>
    </source>
</evidence>
<comment type="subcellular location">
    <subcellularLocation>
        <location evidence="1">Cell membrane</location>
        <topology evidence="1">Single-pass type I membrane protein</topology>
    </subcellularLocation>
</comment>
<evidence type="ECO:0000256" key="16">
    <source>
        <dbReference type="SAM" id="Phobius"/>
    </source>
</evidence>
<sequence length="591" mass="67410">MMFIKVCVILFLMQSTIAQKENSEWDLAVAIRDTVELLYSNGSLLGSAAQQFSQLKALTFDNIRHQFVVSDVDQHNDTIYSVQLTRETDITPIVSNLPDDIQGLAIDPITDVLYWTDTVNRTINYVSLQDPSHESKVLLQFDNQYPQDLAIDVCRRYIYWTNSELDSPTIERAKLDGQDREVIIENDLFMPTGITVDHYTQRIFWGDKREGIYYRIESARFDGSERRLVFEGTHQKPIGVAVDANAVYWTDVTNNALWKKHKNIDHEPLKLRHFKENPMGIVTKHLVKNMSDCAAFFDALVHYNGSVKEYFEVAYDNESSSEVPECLNGGEFINDGCLCKRGFTGEKCEMQLCHNYCLHGSCYLSSMGAPKCKCPLGFRGNRCERDMCVGFCLNDGKCYKSPNSTFDVHCQCREGFTGKRCEKSVNTDDLCATFCEGKQPKILMDHRNRLICSCGEDIDGVGDMTADELIDFGTVGLPCSLNWLEKHGFIVVSVFATFMMIACIVLAILLYRACRRPRINKRVVVNKNVTPLTYRPQPTVQQCEITIEDCCNMNVCDTPCYDPPQLRNFQVSKKDEKKMLLANMENSEELY</sequence>
<feature type="repeat" description="LDL-receptor class B" evidence="15">
    <location>
        <begin position="156"/>
        <end position="200"/>
    </location>
</feature>
<dbReference type="GO" id="GO:0005886">
    <property type="term" value="C:plasma membrane"/>
    <property type="evidence" value="ECO:0007669"/>
    <property type="project" value="UniProtKB-SubCell"/>
</dbReference>
<name>A0AAN7ZHB6_9COLE</name>
<keyword evidence="10 14" id="KW-1015">Disulfide bond</keyword>
<dbReference type="GO" id="GO:0048477">
    <property type="term" value="P:oogenesis"/>
    <property type="evidence" value="ECO:0007669"/>
    <property type="project" value="UniProtKB-KW"/>
</dbReference>